<evidence type="ECO:0000256" key="1">
    <source>
        <dbReference type="ARBA" id="ARBA00009865"/>
    </source>
</evidence>
<dbReference type="HOGENOM" id="CLU_016508_2_1_11"/>
<proteinExistence type="inferred from homology"/>
<feature type="compositionally biased region" description="Low complexity" evidence="7">
    <location>
        <begin position="334"/>
        <end position="348"/>
    </location>
</feature>
<dbReference type="InterPro" id="IPR013320">
    <property type="entry name" value="ConA-like_dom_sf"/>
</dbReference>
<dbReference type="Gene3D" id="2.60.120.200">
    <property type="match status" value="1"/>
</dbReference>
<evidence type="ECO:0000256" key="4">
    <source>
        <dbReference type="PIRSR" id="PIRSR606710-1"/>
    </source>
</evidence>
<dbReference type="SUPFAM" id="SSF75005">
    <property type="entry name" value="Arabinanase/levansucrase/invertase"/>
    <property type="match status" value="1"/>
</dbReference>
<dbReference type="Pfam" id="PF17851">
    <property type="entry name" value="GH43_C2"/>
    <property type="match status" value="1"/>
</dbReference>
<feature type="active site" description="Proton donor" evidence="4">
    <location>
        <position position="187"/>
    </location>
</feature>
<evidence type="ECO:0000256" key="6">
    <source>
        <dbReference type="RuleBase" id="RU361187"/>
    </source>
</evidence>
<feature type="domain" description="Beta-xylosidase C-terminal Concanavalin A-like" evidence="8">
    <location>
        <begin position="357"/>
        <end position="559"/>
    </location>
</feature>
<dbReference type="Proteomes" id="UP000005777">
    <property type="component" value="Unassembled WGS sequence"/>
</dbReference>
<dbReference type="GO" id="GO:0005975">
    <property type="term" value="P:carbohydrate metabolic process"/>
    <property type="evidence" value="ECO:0007669"/>
    <property type="project" value="InterPro"/>
</dbReference>
<dbReference type="InterPro" id="IPR006710">
    <property type="entry name" value="Glyco_hydro_43"/>
</dbReference>
<sequence>MKISNPILTGFNADPSMIRVGDTYYIANSTFEWWPGVRLHSSRDLVHWRLLPSPLTKASQINMRGNPSSGGVWAPDLSYADGKFYLVYADVKVVNGAFKDGTNYLVTAKHIEGPWSEPVRLNGVGFDASLFHDTDGRKYLVQQTWDFREWRHAFNGITLTELDTKTMKLKPRTARRIWKGSDVKVTEGPRIYKINDYYYLFTAEGGTQYEHQESVARSRTLDADSFESMPGNPFISNFDTPDFYLQKQGHGALVDTPTGEWYYASLCARPWWHDPEPRHGVRGWCTLGRETSIQKVGWTDDGWPYIEGGHGGQRYVDAPAGASVVSGESDLPGESDSVSASASSSLGEGADDDHSCRDDFTGDQLDINWNTPRVPFSQMGTVGAGKLTLIGKGSLSNEFDLSLVARRWQAFNFDAETKVTFNPCSYMQMAGLTNYYNTKCWSWVFVTWDEKRGKRVIDVAQNDFYTYTTYLRDKAIEIPDDCASVCLRSRIRTSSYSYEYSFNGANWLPIPVTLDAAILSDDHVAQQYGGFFTGAFTGMAVVDLSGYDCPADFSYFDYRELPDRA</sequence>
<comment type="caution">
    <text evidence="9">The sequence shown here is derived from an EMBL/GenBank/DDBJ whole genome shotgun (WGS) entry which is preliminary data.</text>
</comment>
<accession>W5IGK9</accession>
<dbReference type="AlphaFoldDB" id="W5IGK9"/>
<dbReference type="RefSeq" id="WP_006293570.1">
    <property type="nucleotide sequence ID" value="NZ_GG770226.1"/>
</dbReference>
<gene>
    <name evidence="9" type="ORF">HMPREF9020_01182</name>
</gene>
<evidence type="ECO:0000256" key="3">
    <source>
        <dbReference type="ARBA" id="ARBA00023295"/>
    </source>
</evidence>
<comment type="similarity">
    <text evidence="1 6">Belongs to the glycosyl hydrolase 43 family.</text>
</comment>
<dbReference type="PANTHER" id="PTHR42812:SF12">
    <property type="entry name" value="BETA-XYLOSIDASE-RELATED"/>
    <property type="match status" value="1"/>
</dbReference>
<dbReference type="InterPro" id="IPR051795">
    <property type="entry name" value="Glycosyl_Hydrlase_43"/>
</dbReference>
<evidence type="ECO:0000256" key="7">
    <source>
        <dbReference type="SAM" id="MobiDB-lite"/>
    </source>
</evidence>
<keyword evidence="2 6" id="KW-0378">Hydrolase</keyword>
<name>W5IGK9_SCAIO</name>
<dbReference type="CDD" id="cd09000">
    <property type="entry name" value="GH43_SXA-like"/>
    <property type="match status" value="1"/>
</dbReference>
<evidence type="ECO:0000259" key="8">
    <source>
        <dbReference type="Pfam" id="PF17851"/>
    </source>
</evidence>
<organism evidence="9 10">
    <name type="scientific">Scardovia inopinata F0304</name>
    <dbReference type="NCBI Taxonomy" id="641146"/>
    <lineage>
        <taxon>Bacteria</taxon>
        <taxon>Bacillati</taxon>
        <taxon>Actinomycetota</taxon>
        <taxon>Actinomycetes</taxon>
        <taxon>Bifidobacteriales</taxon>
        <taxon>Bifidobacteriaceae</taxon>
        <taxon>Scardovia</taxon>
    </lineage>
</organism>
<evidence type="ECO:0000313" key="9">
    <source>
        <dbReference type="EMBL" id="EFG26103.1"/>
    </source>
</evidence>
<dbReference type="InterPro" id="IPR041542">
    <property type="entry name" value="GH43_C2"/>
</dbReference>
<dbReference type="eggNOG" id="COG3507">
    <property type="taxonomic scope" value="Bacteria"/>
</dbReference>
<dbReference type="Pfam" id="PF04616">
    <property type="entry name" value="Glyco_hydro_43"/>
    <property type="match status" value="1"/>
</dbReference>
<keyword evidence="10" id="KW-1185">Reference proteome</keyword>
<dbReference type="EMBL" id="ADCX01000010">
    <property type="protein sequence ID" value="EFG26103.1"/>
    <property type="molecule type" value="Genomic_DNA"/>
</dbReference>
<keyword evidence="3 6" id="KW-0326">Glycosidase</keyword>
<evidence type="ECO:0000313" key="10">
    <source>
        <dbReference type="Proteomes" id="UP000005777"/>
    </source>
</evidence>
<dbReference type="GO" id="GO:0004553">
    <property type="term" value="F:hydrolase activity, hydrolyzing O-glycosyl compounds"/>
    <property type="evidence" value="ECO:0007669"/>
    <property type="project" value="InterPro"/>
</dbReference>
<feature type="active site" description="Proton acceptor" evidence="4">
    <location>
        <position position="14"/>
    </location>
</feature>
<dbReference type="SUPFAM" id="SSF49899">
    <property type="entry name" value="Concanavalin A-like lectins/glucanases"/>
    <property type="match status" value="1"/>
</dbReference>
<dbReference type="Gene3D" id="2.115.10.20">
    <property type="entry name" value="Glycosyl hydrolase domain, family 43"/>
    <property type="match status" value="1"/>
</dbReference>
<protein>
    <recommendedName>
        <fullName evidence="8">Beta-xylosidase C-terminal Concanavalin A-like domain-containing protein</fullName>
    </recommendedName>
</protein>
<reference evidence="9 10" key="1">
    <citation type="submission" date="2012-01" db="EMBL/GenBank/DDBJ databases">
        <title>The Genome Sequence of Scardovia inopinata F0304.</title>
        <authorList>
            <consortium name="The Broad Institute Genome Sequencing Platform"/>
            <person name="Earl A."/>
            <person name="Ward D."/>
            <person name="Feldgarden M."/>
            <person name="Gevers D."/>
            <person name="Izard J."/>
            <person name="Baranova O.V."/>
            <person name="Blanton J.M."/>
            <person name="Tanner A.C."/>
            <person name="Dewhirst F.E."/>
            <person name="Young S.K."/>
            <person name="Zeng Q."/>
            <person name="Gargeya S."/>
            <person name="Fitzgerald M."/>
            <person name="Haas B."/>
            <person name="Abouelleil A."/>
            <person name="Alvarado L."/>
            <person name="Arachchi H.M."/>
            <person name="Berlin A."/>
            <person name="Chapman S.B."/>
            <person name="Gearin G."/>
            <person name="Goldberg J."/>
            <person name="Griggs A."/>
            <person name="Gujja S."/>
            <person name="Hansen M."/>
            <person name="Heiman D."/>
            <person name="Howarth C."/>
            <person name="Larimer J."/>
            <person name="Lui A."/>
            <person name="MacDonald P.J."/>
            <person name="McCowen C."/>
            <person name="Montmayeur A."/>
            <person name="Murphy C."/>
            <person name="Neiman D."/>
            <person name="Pearson M."/>
            <person name="Priest M."/>
            <person name="Roberts A."/>
            <person name="Saif S."/>
            <person name="Shea T."/>
            <person name="Sisk P."/>
            <person name="Stolte C."/>
            <person name="Sykes S."/>
            <person name="Wortman J."/>
            <person name="Nusbaum C."/>
            <person name="Birren B."/>
        </authorList>
    </citation>
    <scope>NUCLEOTIDE SEQUENCE [LARGE SCALE GENOMIC DNA]</scope>
    <source>
        <strain evidence="9 10">F0304</strain>
    </source>
</reference>
<feature type="site" description="Important for catalytic activity, responsible for pKa modulation of the active site Glu and correct orientation of both the proton donor and substrate" evidence="5">
    <location>
        <position position="127"/>
    </location>
</feature>
<feature type="region of interest" description="Disordered" evidence="7">
    <location>
        <begin position="323"/>
        <end position="357"/>
    </location>
</feature>
<evidence type="ECO:0000256" key="5">
    <source>
        <dbReference type="PIRSR" id="PIRSR606710-2"/>
    </source>
</evidence>
<dbReference type="PANTHER" id="PTHR42812">
    <property type="entry name" value="BETA-XYLOSIDASE"/>
    <property type="match status" value="1"/>
</dbReference>
<evidence type="ECO:0000256" key="2">
    <source>
        <dbReference type="ARBA" id="ARBA00022801"/>
    </source>
</evidence>
<dbReference type="InterPro" id="IPR023296">
    <property type="entry name" value="Glyco_hydro_beta-prop_sf"/>
</dbReference>